<name>A0A543J346_9ACTN</name>
<dbReference type="PANTHER" id="PTHR43441:SF2">
    <property type="entry name" value="FAMILY ACETYLTRANSFERASE, PUTATIVE (AFU_ORTHOLOGUE AFUA_7G00850)-RELATED"/>
    <property type="match status" value="1"/>
</dbReference>
<evidence type="ECO:0000313" key="3">
    <source>
        <dbReference type="Proteomes" id="UP000319213"/>
    </source>
</evidence>
<gene>
    <name evidence="2" type="ORF">FHX40_3989</name>
</gene>
<dbReference type="OrthoDB" id="9814648at2"/>
<keyword evidence="3" id="KW-1185">Reference proteome</keyword>
<dbReference type="InterPro" id="IPR016181">
    <property type="entry name" value="Acyl_CoA_acyltransferase"/>
</dbReference>
<dbReference type="GO" id="GO:1990189">
    <property type="term" value="F:protein N-terminal-serine acetyltransferase activity"/>
    <property type="evidence" value="ECO:0007669"/>
    <property type="project" value="TreeGrafter"/>
</dbReference>
<dbReference type="EMBL" id="VFPQ01000001">
    <property type="protein sequence ID" value="TQM77232.1"/>
    <property type="molecule type" value="Genomic_DNA"/>
</dbReference>
<feature type="domain" description="N-acetyltransferase" evidence="1">
    <location>
        <begin position="1"/>
        <end position="165"/>
    </location>
</feature>
<comment type="caution">
    <text evidence="2">The sequence shown here is derived from an EMBL/GenBank/DDBJ whole genome shotgun (WGS) entry which is preliminary data.</text>
</comment>
<dbReference type="Gene3D" id="3.40.630.30">
    <property type="match status" value="1"/>
</dbReference>
<dbReference type="AlphaFoldDB" id="A0A543J346"/>
<sequence length="172" mass="19443">MFRAFQEFDLPFLDRLSTDPEALGPFEWPGFMDARARRKRWERDGYISPESTALAVVLSDGTVAGVASWREQHRGGPRGVCYQVGLALLPEYRGKGLGTAAHRWLVDHLFRFTTAHRLEALSDVANIAEQKVLERVGFKREGVLRGAVFLNGTWRDKVMYGLLREEAADHLA</sequence>
<proteinExistence type="predicted"/>
<dbReference type="PANTHER" id="PTHR43441">
    <property type="entry name" value="RIBOSOMAL-PROTEIN-SERINE ACETYLTRANSFERASE"/>
    <property type="match status" value="1"/>
</dbReference>
<protein>
    <submittedName>
        <fullName evidence="2">RimJ/RimL family protein N-acetyltransferase</fullName>
    </submittedName>
</protein>
<keyword evidence="2" id="KW-0808">Transferase</keyword>
<dbReference type="InterPro" id="IPR051908">
    <property type="entry name" value="Ribosomal_N-acetyltransferase"/>
</dbReference>
<dbReference type="CDD" id="cd04301">
    <property type="entry name" value="NAT_SF"/>
    <property type="match status" value="1"/>
</dbReference>
<accession>A0A543J346</accession>
<organism evidence="2 3">
    <name type="scientific">Thermopolyspora flexuosa</name>
    <dbReference type="NCBI Taxonomy" id="103836"/>
    <lineage>
        <taxon>Bacteria</taxon>
        <taxon>Bacillati</taxon>
        <taxon>Actinomycetota</taxon>
        <taxon>Actinomycetes</taxon>
        <taxon>Streptosporangiales</taxon>
        <taxon>Streptosporangiaceae</taxon>
        <taxon>Thermopolyspora</taxon>
    </lineage>
</organism>
<dbReference type="GO" id="GO:0005737">
    <property type="term" value="C:cytoplasm"/>
    <property type="evidence" value="ECO:0007669"/>
    <property type="project" value="TreeGrafter"/>
</dbReference>
<dbReference type="SUPFAM" id="SSF55729">
    <property type="entry name" value="Acyl-CoA N-acyltransferases (Nat)"/>
    <property type="match status" value="1"/>
</dbReference>
<evidence type="ECO:0000313" key="2">
    <source>
        <dbReference type="EMBL" id="TQM77232.1"/>
    </source>
</evidence>
<dbReference type="PROSITE" id="PS51186">
    <property type="entry name" value="GNAT"/>
    <property type="match status" value="1"/>
</dbReference>
<dbReference type="InterPro" id="IPR000182">
    <property type="entry name" value="GNAT_dom"/>
</dbReference>
<dbReference type="Proteomes" id="UP000319213">
    <property type="component" value="Unassembled WGS sequence"/>
</dbReference>
<evidence type="ECO:0000259" key="1">
    <source>
        <dbReference type="PROSITE" id="PS51186"/>
    </source>
</evidence>
<reference evidence="2 3" key="1">
    <citation type="submission" date="2019-06" db="EMBL/GenBank/DDBJ databases">
        <title>Sequencing the genomes of 1000 actinobacteria strains.</title>
        <authorList>
            <person name="Klenk H.-P."/>
        </authorList>
    </citation>
    <scope>NUCLEOTIDE SEQUENCE [LARGE SCALE GENOMIC DNA]</scope>
    <source>
        <strain evidence="2 3">DSM 43186</strain>
    </source>
</reference>
<dbReference type="GO" id="GO:0008999">
    <property type="term" value="F:protein-N-terminal-alanine acetyltransferase activity"/>
    <property type="evidence" value="ECO:0007669"/>
    <property type="project" value="TreeGrafter"/>
</dbReference>
<dbReference type="Pfam" id="PF13302">
    <property type="entry name" value="Acetyltransf_3"/>
    <property type="match status" value="1"/>
</dbReference>